<dbReference type="Proteomes" id="UP001566132">
    <property type="component" value="Unassembled WGS sequence"/>
</dbReference>
<sequence>MTNSPFKVISEGVMHFGNGKLGKVINLAINCVYILCGTEKKLRSYQFFFWSTEGERLHSRMQLIIYFNLNLAWAKILFKYTFEKPDVYTFETDHLHFKVIRENYLESNLGLGDVVSGDEDGPSDDPAQEKQPLAVRLDITTMSVYDGAYSAIVMATPDVKHLRHDSKMRFLEVIKKD</sequence>
<evidence type="ECO:0000313" key="1">
    <source>
        <dbReference type="EMBL" id="KAL1505690.1"/>
    </source>
</evidence>
<comment type="caution">
    <text evidence="1">The sequence shown here is derived from an EMBL/GenBank/DDBJ whole genome shotgun (WGS) entry which is preliminary data.</text>
</comment>
<keyword evidence="2" id="KW-1185">Reference proteome</keyword>
<evidence type="ECO:0000313" key="2">
    <source>
        <dbReference type="Proteomes" id="UP001566132"/>
    </source>
</evidence>
<gene>
    <name evidence="1" type="ORF">ABEB36_005196</name>
</gene>
<dbReference type="AlphaFoldDB" id="A0ABD1EXC2"/>
<proteinExistence type="predicted"/>
<organism evidence="1 2">
    <name type="scientific">Hypothenemus hampei</name>
    <name type="common">Coffee berry borer</name>
    <dbReference type="NCBI Taxonomy" id="57062"/>
    <lineage>
        <taxon>Eukaryota</taxon>
        <taxon>Metazoa</taxon>
        <taxon>Ecdysozoa</taxon>
        <taxon>Arthropoda</taxon>
        <taxon>Hexapoda</taxon>
        <taxon>Insecta</taxon>
        <taxon>Pterygota</taxon>
        <taxon>Neoptera</taxon>
        <taxon>Endopterygota</taxon>
        <taxon>Coleoptera</taxon>
        <taxon>Polyphaga</taxon>
        <taxon>Cucujiformia</taxon>
        <taxon>Curculionidae</taxon>
        <taxon>Scolytinae</taxon>
        <taxon>Hypothenemus</taxon>
    </lineage>
</organism>
<protein>
    <submittedName>
        <fullName evidence="1">Uncharacterized protein</fullName>
    </submittedName>
</protein>
<accession>A0ABD1EXC2</accession>
<name>A0ABD1EXC2_HYPHA</name>
<dbReference type="EMBL" id="JBDJPC010000004">
    <property type="protein sequence ID" value="KAL1505690.1"/>
    <property type="molecule type" value="Genomic_DNA"/>
</dbReference>
<reference evidence="1 2" key="1">
    <citation type="submission" date="2024-05" db="EMBL/GenBank/DDBJ databases">
        <title>Genetic variation in Jamaican populations of the coffee berry borer (Hypothenemus hampei).</title>
        <authorList>
            <person name="Errbii M."/>
            <person name="Myrie A."/>
        </authorList>
    </citation>
    <scope>NUCLEOTIDE SEQUENCE [LARGE SCALE GENOMIC DNA]</scope>
    <source>
        <strain evidence="1">JA-Hopewell-2020-01-JO</strain>
        <tissue evidence="1">Whole body</tissue>
    </source>
</reference>